<dbReference type="AlphaFoldDB" id="A0AAV2TRL6"/>
<evidence type="ECO:0000313" key="2">
    <source>
        <dbReference type="EMBL" id="CAL5137608.1"/>
    </source>
</evidence>
<evidence type="ECO:0000256" key="1">
    <source>
        <dbReference type="SAM" id="MobiDB-lite"/>
    </source>
</evidence>
<dbReference type="Proteomes" id="UP001497525">
    <property type="component" value="Unassembled WGS sequence"/>
</dbReference>
<reference evidence="2" key="1">
    <citation type="submission" date="2024-06" db="EMBL/GenBank/DDBJ databases">
        <authorList>
            <person name="Liu X."/>
            <person name="Lenzi L."/>
            <person name="Haldenby T S."/>
            <person name="Uol C."/>
        </authorList>
    </citation>
    <scope>NUCLEOTIDE SEQUENCE</scope>
</reference>
<feature type="region of interest" description="Disordered" evidence="1">
    <location>
        <begin position="559"/>
        <end position="599"/>
    </location>
</feature>
<dbReference type="EMBL" id="CAXLJL010000412">
    <property type="protein sequence ID" value="CAL5137608.1"/>
    <property type="molecule type" value="Genomic_DNA"/>
</dbReference>
<name>A0AAV2TRL6_CALDB</name>
<feature type="region of interest" description="Disordered" evidence="1">
    <location>
        <begin position="428"/>
        <end position="472"/>
    </location>
</feature>
<comment type="caution">
    <text evidence="2">The sequence shown here is derived from an EMBL/GenBank/DDBJ whole genome shotgun (WGS) entry which is preliminary data.</text>
</comment>
<evidence type="ECO:0008006" key="4">
    <source>
        <dbReference type="Google" id="ProtNLM"/>
    </source>
</evidence>
<evidence type="ECO:0000313" key="3">
    <source>
        <dbReference type="Proteomes" id="UP001497525"/>
    </source>
</evidence>
<accession>A0AAV2TRL6</accession>
<sequence>MCSYSGVLCRNLKLLSFDFEKAGVPSTPRMLSLFFSVARKSHFISILNFLLYTLNPVWFEREIREASEKSDVALKNAYRRWLGQQHSDLRLRTSLFKVWGYPAKQTVLEFLSDISTFVLKSKFSESPAQRLNLSVKILPTEDEHTELRILLEDDSFGQALAESSINQLQKILGDLTLEMNRVTGDLTQTLDNVEQYVKASGIPSNLSWKEPTEPGLPEDLLVAEKELRERLNSVHERLTSLLQQQASSQGRLRCALTTLSSDPPILDAGKFKASMVTPLISHELLPEKIESVREGEAVDLSRFIKCSGALFAASLKMLDEVHIRPSSSVNCSVHEEPNYPPSQAAAWCLRIFQRCATRLKVDSGSLEQSQSVSFDTDCTPEQLKLSSERLEDLIQSMQHFISSVQPTTTPDNRLLLSARQTLYRIEAEDSSTFSPGARPGSVDPSDSGIKTMGSTDRPGLLSSPAPSYSGFADSKKTREFVPLKSSKVGDALDRVDRVRLPTESSLLQFPNFEEHLNNYNLSFLTERSSDLENVPPSLTSAGENSVSCLAKSLSSTGLKGNDPSISVGRKGSVDPSDSGIKTMGSTDRPGLLSSPAPSYSGFADSKKTREFVPLKSSKVGDALDRVDRVRLPTESSLLQFPNFEEHLNNYNLSFLTERSSDLENVPPSLTSAGENSVSCLAKSLSSTGLKGNDPSISVGRKGDTEVDLFAGISPSGSDFRWNKSSPKPLLTEFGSTLEVDKNGLASSMRRPSFSGEVTVPRAFMPLKSVDTKRILSVTEKMLLEAETEDFNLIGDDMEFIEDLVPSSPV</sequence>
<organism evidence="2 3">
    <name type="scientific">Calicophoron daubneyi</name>
    <name type="common">Rumen fluke</name>
    <name type="synonym">Paramphistomum daubneyi</name>
    <dbReference type="NCBI Taxonomy" id="300641"/>
    <lineage>
        <taxon>Eukaryota</taxon>
        <taxon>Metazoa</taxon>
        <taxon>Spiralia</taxon>
        <taxon>Lophotrochozoa</taxon>
        <taxon>Platyhelminthes</taxon>
        <taxon>Trematoda</taxon>
        <taxon>Digenea</taxon>
        <taxon>Plagiorchiida</taxon>
        <taxon>Pronocephalata</taxon>
        <taxon>Paramphistomoidea</taxon>
        <taxon>Paramphistomidae</taxon>
        <taxon>Calicophoron</taxon>
    </lineage>
</organism>
<proteinExistence type="predicted"/>
<protein>
    <recommendedName>
        <fullName evidence="4">HAUS augmin-like complex subunit 6 N-terminal domain-containing protein</fullName>
    </recommendedName>
</protein>
<gene>
    <name evidence="2" type="ORF">CDAUBV1_LOCUS11897</name>
</gene>